<dbReference type="RefSeq" id="WP_212817942.1">
    <property type="nucleotide sequence ID" value="NZ_AP023359.1"/>
</dbReference>
<organism evidence="1 2">
    <name type="scientific">Polymorphospora rubra</name>
    <dbReference type="NCBI Taxonomy" id="338584"/>
    <lineage>
        <taxon>Bacteria</taxon>
        <taxon>Bacillati</taxon>
        <taxon>Actinomycetota</taxon>
        <taxon>Actinomycetes</taxon>
        <taxon>Micromonosporales</taxon>
        <taxon>Micromonosporaceae</taxon>
        <taxon>Polymorphospora</taxon>
    </lineage>
</organism>
<dbReference type="Proteomes" id="UP000680866">
    <property type="component" value="Chromosome"/>
</dbReference>
<evidence type="ECO:0000313" key="2">
    <source>
        <dbReference type="Proteomes" id="UP000680866"/>
    </source>
</evidence>
<keyword evidence="2" id="KW-1185">Reference proteome</keyword>
<dbReference type="KEGG" id="pry:Prubr_57750"/>
<accession>A0A810N8H8</accession>
<name>A0A810N8H8_9ACTN</name>
<evidence type="ECO:0000313" key="1">
    <source>
        <dbReference type="EMBL" id="BCJ68754.1"/>
    </source>
</evidence>
<sequence length="1031" mass="110789">MRSSVPEPASGGRRRRRWGRAAVAGAAVAALVVGNASVAYAAVDWQETALRDSLFAVHLSGHGTDPTSTRHMVVSAALLDWRAANGQATVDQTRTVLDQLDTAVTQKHGTVSVGTAYGYVVRGTEAALAVPALAGVPTPNLSAMLASTWGDELSADAVNRHQVTGAYQSYAYLDRLYDEQNRIFVRTSHVGQQDPVLAAAWDAKIGAATGVTLNASLETLAASPRLPAGLDIERLHDLRQSPEAYKTEAHRQVEQLYHALNVQIDESRAAAKAMSDANPVGTKVDDATARAQLEAAKAAAEARKPKIEAAGKGIEILTTLIGFFDKPAAKQVAAVGKAGITIATAISEYLPKIAGKGVAEAISSLGSVVLTGNILGAVMTLSQAFFAGPSPEQLILEEIAKVRQDIKELRTEMHKRFDAIEKTLVTVYDEMIRQFELLQGPLDDIRSRLAGIQNVLLSLDAKIDAVATSTHTALVEISMQDFNHQVETYLGYETKSGRELTNFDAYWNAVSTFFRYGNDNAAKAPLALSQGETGAAAGDLVNTIRNRSAYGSLYLLTALARDRGWAPDLPLPTVADSRYGVPNAGAWLAASRAYVGMTHQNEAMAAGGTVQRTRDLQSRGREILTTSRSFSAPVNGGTNPLYTNLLNTYRADLNAVNAEVAAIRGRVGMDGRYDPFGVAHQAPPGRVTTAAVPTTTSCGATGGGVVTAAPLLDGMPNQFHTAFTVLPEHLRPKFAVCYQAHFFNIDVYDGRVESGETAEIDVTVRVRVQWPGEDWRDVRSARASLPAGKVSWYNHKTGHSGRVTPEQVVVRDWNSGVRYAVERGVLPNVAATEDDAWLKTTWMLHGRQKEYYRSVVADLQNPYSELGRRAARLDETLMLLQAYTEVGFPKALRSNERLGGLLFGAEHLPGRFLVGAASSNHLLEAYGGALTTYATCPDGGLPCPAGQWFHPWTKAPEQYAGNCAAGPPPVTYPGDPVGNCVARAGFLRAAALAEEYQRQSTYLADGDYVEGLPEVEEVIVHLGVTHEIVTR</sequence>
<protein>
    <submittedName>
        <fullName evidence="1">Uncharacterized protein</fullName>
    </submittedName>
</protein>
<proteinExistence type="predicted"/>
<reference evidence="1" key="1">
    <citation type="submission" date="2020-08" db="EMBL/GenBank/DDBJ databases">
        <title>Whole genome shotgun sequence of Polymorphospora rubra NBRC 101157.</title>
        <authorList>
            <person name="Komaki H."/>
            <person name="Tamura T."/>
        </authorList>
    </citation>
    <scope>NUCLEOTIDE SEQUENCE</scope>
    <source>
        <strain evidence="1">NBRC 101157</strain>
    </source>
</reference>
<dbReference type="EMBL" id="AP023359">
    <property type="protein sequence ID" value="BCJ68754.1"/>
    <property type="molecule type" value="Genomic_DNA"/>
</dbReference>
<gene>
    <name evidence="1" type="ORF">Prubr_57750</name>
</gene>
<dbReference type="AlphaFoldDB" id="A0A810N8H8"/>